<keyword evidence="3" id="KW-1185">Reference proteome</keyword>
<evidence type="ECO:0000313" key="2">
    <source>
        <dbReference type="EMBL" id="EAR08052.1"/>
    </source>
</evidence>
<dbReference type="Proteomes" id="UP000005953">
    <property type="component" value="Unassembled WGS sequence"/>
</dbReference>
<evidence type="ECO:0000313" key="3">
    <source>
        <dbReference type="Proteomes" id="UP000005953"/>
    </source>
</evidence>
<comment type="caution">
    <text evidence="2">The sequence shown here is derived from an EMBL/GenBank/DDBJ whole genome shotgun (WGS) entry which is preliminary data.</text>
</comment>
<sequence length="53" mass="6012">MIYDSEKPIELLLPSETARFGMQKRTRLMRHLVVLSGFSLSATAGAVLYWLTL</sequence>
<dbReference type="AlphaFoldDB" id="A4BIH3"/>
<name>A4BIH3_9GAMM</name>
<gene>
    <name evidence="2" type="ORF">MED297_07411</name>
</gene>
<keyword evidence="1" id="KW-0812">Transmembrane</keyword>
<keyword evidence="1" id="KW-1133">Transmembrane helix</keyword>
<dbReference type="RefSeq" id="WP_008045478.1">
    <property type="nucleotide sequence ID" value="NZ_CH724152.1"/>
</dbReference>
<accession>A4BIH3</accession>
<proteinExistence type="predicted"/>
<feature type="transmembrane region" description="Helical" evidence="1">
    <location>
        <begin position="32"/>
        <end position="51"/>
    </location>
</feature>
<dbReference type="HOGENOM" id="CLU_3065404_0_0_6"/>
<dbReference type="EMBL" id="AAOE01000026">
    <property type="protein sequence ID" value="EAR08052.1"/>
    <property type="molecule type" value="Genomic_DNA"/>
</dbReference>
<keyword evidence="1" id="KW-0472">Membrane</keyword>
<reference evidence="2 3" key="1">
    <citation type="submission" date="2006-02" db="EMBL/GenBank/DDBJ databases">
        <authorList>
            <person name="Pinhassi J."/>
            <person name="Pedros-Alio C."/>
            <person name="Ferriera S."/>
            <person name="Johnson J."/>
            <person name="Kravitz S."/>
            <person name="Halpern A."/>
            <person name="Remington K."/>
            <person name="Beeson K."/>
            <person name="Tran B."/>
            <person name="Rogers Y.-H."/>
            <person name="Friedman R."/>
            <person name="Venter J.C."/>
        </authorList>
    </citation>
    <scope>NUCLEOTIDE SEQUENCE [LARGE SCALE GENOMIC DNA]</scope>
    <source>
        <strain evidence="2 3">MED297</strain>
    </source>
</reference>
<evidence type="ECO:0000256" key="1">
    <source>
        <dbReference type="SAM" id="Phobius"/>
    </source>
</evidence>
<protein>
    <submittedName>
        <fullName evidence="2">Uncharacterized protein</fullName>
    </submittedName>
</protein>
<organism evidence="2 3">
    <name type="scientific">Reinekea blandensis MED297</name>
    <dbReference type="NCBI Taxonomy" id="314283"/>
    <lineage>
        <taxon>Bacteria</taxon>
        <taxon>Pseudomonadati</taxon>
        <taxon>Pseudomonadota</taxon>
        <taxon>Gammaproteobacteria</taxon>
        <taxon>Oceanospirillales</taxon>
        <taxon>Saccharospirillaceae</taxon>
        <taxon>Reinekea</taxon>
    </lineage>
</organism>